<protein>
    <submittedName>
        <fullName evidence="1">WD40 repeat-like protein</fullName>
    </submittedName>
</protein>
<keyword evidence="2" id="KW-1185">Reference proteome</keyword>
<gene>
    <name evidence="1" type="ORF">BV25DRAFT_1821090</name>
</gene>
<evidence type="ECO:0000313" key="2">
    <source>
        <dbReference type="Proteomes" id="UP000814140"/>
    </source>
</evidence>
<dbReference type="Proteomes" id="UP000814140">
    <property type="component" value="Unassembled WGS sequence"/>
</dbReference>
<comment type="caution">
    <text evidence="1">The sequence shown here is derived from an EMBL/GenBank/DDBJ whole genome shotgun (WGS) entry which is preliminary data.</text>
</comment>
<evidence type="ECO:0000313" key="1">
    <source>
        <dbReference type="EMBL" id="KAI0066182.1"/>
    </source>
</evidence>
<reference evidence="1" key="1">
    <citation type="submission" date="2021-03" db="EMBL/GenBank/DDBJ databases">
        <authorList>
            <consortium name="DOE Joint Genome Institute"/>
            <person name="Ahrendt S."/>
            <person name="Looney B.P."/>
            <person name="Miyauchi S."/>
            <person name="Morin E."/>
            <person name="Drula E."/>
            <person name="Courty P.E."/>
            <person name="Chicoki N."/>
            <person name="Fauchery L."/>
            <person name="Kohler A."/>
            <person name="Kuo A."/>
            <person name="Labutti K."/>
            <person name="Pangilinan J."/>
            <person name="Lipzen A."/>
            <person name="Riley R."/>
            <person name="Andreopoulos W."/>
            <person name="He G."/>
            <person name="Johnson J."/>
            <person name="Barry K.W."/>
            <person name="Grigoriev I.V."/>
            <person name="Nagy L."/>
            <person name="Hibbett D."/>
            <person name="Henrissat B."/>
            <person name="Matheny P.B."/>
            <person name="Labbe J."/>
            <person name="Martin F."/>
        </authorList>
    </citation>
    <scope>NUCLEOTIDE SEQUENCE</scope>
    <source>
        <strain evidence="1">HHB10654</strain>
    </source>
</reference>
<name>A0ACB8TCR8_9AGAM</name>
<organism evidence="1 2">
    <name type="scientific">Artomyces pyxidatus</name>
    <dbReference type="NCBI Taxonomy" id="48021"/>
    <lineage>
        <taxon>Eukaryota</taxon>
        <taxon>Fungi</taxon>
        <taxon>Dikarya</taxon>
        <taxon>Basidiomycota</taxon>
        <taxon>Agaricomycotina</taxon>
        <taxon>Agaricomycetes</taxon>
        <taxon>Russulales</taxon>
        <taxon>Auriscalpiaceae</taxon>
        <taxon>Artomyces</taxon>
    </lineage>
</organism>
<accession>A0ACB8TCR8</accession>
<sequence>MVSQTERQLLWNPRGENRFVVGGLSQITLYEWSPGEPAIRHVTSFQDLSSMKCFSWSPDPSIDDLLAIGMNNGRVDLVRLESTRSGREHLQGRGPHVTLPPKVARACISIAFCPTAPQYLAVGLDKARGDASLVIWDIHSATSVLAPHTRSPSASSASHIVAPPPSPVRPLHALPSPTRPYHPIPRTDLGPRTDSRIVQAHAPTESVHSLTWMPQSTQLLAASISHRFLRLFDLRSSSPAIAHVAGRVHSIATDPFDQYRLAAAVDGVVTLWDARKLPTPLLTFSPRDVLADGARSPNASTLGVVELEFSSVRRGMLATLEREASHVQLWNTLRTEAMDSAQERPRSRDIASQSGKPTKLSWSNPTSMLPWSASTGNQSGLNESSSPIPSAPYNLVLSDTRKTKRFRAPLASFALMPSARAHPLTSSLMVVSKDGDLETTSVHDTPMHAPWSARGTLSVAAGTSYRTFSGVPAGDVPSDPWTVVPSVVAPSLHDTDLNRFDGTSPSRRDDLARGRSRTAPGALAPLFGRGDEDGFPALNSPSAKPSPRMKHAHLQASSKKPSKEGTASPLYRSLPGSTAASPHLKANIELPVPSNPSSRASPSPTSTSRRHIGTSKPQKDKETSRARSTGRARRAVDRIQGVVDDDISMVMRRRVCLGYGLSNPSHNATLFRNGPDDETDKSLVETWIWIDLARHILEGPASRSNGYNISNQGLLGIWEGFPSSLPSAAPSAMSSPASRGLLLDPLTLSDADGAKALSRSRSRRSRPREKQEPPSEFVSELLTLGAHRQMDPPLDSAWTGMPTSRPVQRRFALQLCGWRSKDEYFDATIDQWESEGKQSRAACWLVFLGQHSKAVDLLMRSKDESHKMMSGTLVSLTPSSVAKSPELKRQYEKLIMRLEDPYLRAMLTYLALDEWADVLDEDSLPLRERLAIALQFLDDEALSVYLRRIAESSRTHGDIVGIIVTGLTTAGLDLLQSYVDRTGDVQTAAILGAYVHPHQLKDARVERWLDAYRDLLDGWKLFHHRSQFDIERGQILQELILSGSGEPIQLMQRQILVRCNYCNKVISAPQGISGKRATACPFCNRPLPRCSVCLMNLSIVPDSVRDNQLSHHNAALRDTIDDAIVFCQTCRHGGHAAHILEWFYGEAGARSHGVCAVADCDHRCADEF</sequence>
<dbReference type="EMBL" id="MU277193">
    <property type="protein sequence ID" value="KAI0066182.1"/>
    <property type="molecule type" value="Genomic_DNA"/>
</dbReference>
<reference evidence="1" key="2">
    <citation type="journal article" date="2022" name="New Phytol.">
        <title>Evolutionary transition to the ectomycorrhizal habit in the genomes of a hyperdiverse lineage of mushroom-forming fungi.</title>
        <authorList>
            <person name="Looney B."/>
            <person name="Miyauchi S."/>
            <person name="Morin E."/>
            <person name="Drula E."/>
            <person name="Courty P.E."/>
            <person name="Kohler A."/>
            <person name="Kuo A."/>
            <person name="LaButti K."/>
            <person name="Pangilinan J."/>
            <person name="Lipzen A."/>
            <person name="Riley R."/>
            <person name="Andreopoulos W."/>
            <person name="He G."/>
            <person name="Johnson J."/>
            <person name="Nolan M."/>
            <person name="Tritt A."/>
            <person name="Barry K.W."/>
            <person name="Grigoriev I.V."/>
            <person name="Nagy L.G."/>
            <person name="Hibbett D."/>
            <person name="Henrissat B."/>
            <person name="Matheny P.B."/>
            <person name="Labbe J."/>
            <person name="Martin F.M."/>
        </authorList>
    </citation>
    <scope>NUCLEOTIDE SEQUENCE</scope>
    <source>
        <strain evidence="1">HHB10654</strain>
    </source>
</reference>
<proteinExistence type="predicted"/>